<gene>
    <name evidence="3" type="ORF">Rai3103_12430</name>
</gene>
<accession>A0A5Q2FBR5</accession>
<evidence type="ECO:0000256" key="1">
    <source>
        <dbReference type="SAM" id="MobiDB-lite"/>
    </source>
</evidence>
<organism evidence="3 4">
    <name type="scientific">Raineyella fluvialis</name>
    <dbReference type="NCBI Taxonomy" id="2662261"/>
    <lineage>
        <taxon>Bacteria</taxon>
        <taxon>Bacillati</taxon>
        <taxon>Actinomycetota</taxon>
        <taxon>Actinomycetes</taxon>
        <taxon>Propionibacteriales</taxon>
        <taxon>Propionibacteriaceae</taxon>
        <taxon>Raineyella</taxon>
    </lineage>
</organism>
<feature type="region of interest" description="Disordered" evidence="1">
    <location>
        <begin position="1"/>
        <end position="106"/>
    </location>
</feature>
<feature type="domain" description="DUF5709" evidence="2">
    <location>
        <begin position="85"/>
        <end position="133"/>
    </location>
</feature>
<reference evidence="3 4" key="1">
    <citation type="submission" date="2019-10" db="EMBL/GenBank/DDBJ databases">
        <title>Genomic analysis of Raineyella sp. CBA3103.</title>
        <authorList>
            <person name="Roh S.W."/>
        </authorList>
    </citation>
    <scope>NUCLEOTIDE SEQUENCE [LARGE SCALE GENOMIC DNA]</scope>
    <source>
        <strain evidence="3 4">CBA3103</strain>
    </source>
</reference>
<name>A0A5Q2FBR5_9ACTN</name>
<dbReference type="EMBL" id="CP045725">
    <property type="protein sequence ID" value="QGF24332.1"/>
    <property type="molecule type" value="Genomic_DNA"/>
</dbReference>
<dbReference type="AlphaFoldDB" id="A0A5Q2FBR5"/>
<dbReference type="InterPro" id="IPR043763">
    <property type="entry name" value="DUF5709"/>
</dbReference>
<proteinExistence type="predicted"/>
<dbReference type="RefSeq" id="WP_153572861.1">
    <property type="nucleotide sequence ID" value="NZ_CP045725.1"/>
</dbReference>
<sequence length="144" mass="15850">MATNDDDSTIDPSEVVDQLDPEQSLVERGVDDPLDEGIIAPDDWSGAMTEALEGPEGLRERIKREDPERERFEEPDWDSDGPEQAEYHRAGRLVDDNSGYDGEDREAGLIGHDVGISGGAASAEEAAVQIVDEDLLREAERRDD</sequence>
<dbReference type="Pfam" id="PF18970">
    <property type="entry name" value="DUF5709"/>
    <property type="match status" value="1"/>
</dbReference>
<evidence type="ECO:0000259" key="2">
    <source>
        <dbReference type="Pfam" id="PF18970"/>
    </source>
</evidence>
<evidence type="ECO:0000313" key="4">
    <source>
        <dbReference type="Proteomes" id="UP000386847"/>
    </source>
</evidence>
<dbReference type="KEGG" id="rain:Rai3103_12430"/>
<dbReference type="Proteomes" id="UP000386847">
    <property type="component" value="Chromosome"/>
</dbReference>
<evidence type="ECO:0000313" key="3">
    <source>
        <dbReference type="EMBL" id="QGF24332.1"/>
    </source>
</evidence>
<feature type="compositionally biased region" description="Basic and acidic residues" evidence="1">
    <location>
        <begin position="56"/>
        <end position="74"/>
    </location>
</feature>
<protein>
    <recommendedName>
        <fullName evidence="2">DUF5709 domain-containing protein</fullName>
    </recommendedName>
</protein>
<feature type="compositionally biased region" description="Basic and acidic residues" evidence="1">
    <location>
        <begin position="85"/>
        <end position="95"/>
    </location>
</feature>
<keyword evidence="4" id="KW-1185">Reference proteome</keyword>